<dbReference type="Proteomes" id="UP000023152">
    <property type="component" value="Unassembled WGS sequence"/>
</dbReference>
<protein>
    <submittedName>
        <fullName evidence="2">Uncharacterized protein</fullName>
    </submittedName>
</protein>
<evidence type="ECO:0000256" key="1">
    <source>
        <dbReference type="SAM" id="Phobius"/>
    </source>
</evidence>
<reference evidence="2 3" key="1">
    <citation type="journal article" date="2013" name="Curr. Biol.">
        <title>The Genome of the Foraminiferan Reticulomyxa filosa.</title>
        <authorList>
            <person name="Glockner G."/>
            <person name="Hulsmann N."/>
            <person name="Schleicher M."/>
            <person name="Noegel A.A."/>
            <person name="Eichinger L."/>
            <person name="Gallinger C."/>
            <person name="Pawlowski J."/>
            <person name="Sierra R."/>
            <person name="Euteneuer U."/>
            <person name="Pillet L."/>
            <person name="Moustafa A."/>
            <person name="Platzer M."/>
            <person name="Groth M."/>
            <person name="Szafranski K."/>
            <person name="Schliwa M."/>
        </authorList>
    </citation>
    <scope>NUCLEOTIDE SEQUENCE [LARGE SCALE GENOMIC DNA]</scope>
</reference>
<feature type="transmembrane region" description="Helical" evidence="1">
    <location>
        <begin position="104"/>
        <end position="123"/>
    </location>
</feature>
<feature type="transmembrane region" description="Helical" evidence="1">
    <location>
        <begin position="18"/>
        <end position="37"/>
    </location>
</feature>
<feature type="transmembrane region" description="Helical" evidence="1">
    <location>
        <begin position="143"/>
        <end position="161"/>
    </location>
</feature>
<proteinExistence type="predicted"/>
<dbReference type="EMBL" id="ASPP01038925">
    <property type="protein sequence ID" value="ETO01209.1"/>
    <property type="molecule type" value="Genomic_DNA"/>
</dbReference>
<keyword evidence="1" id="KW-0812">Transmembrane</keyword>
<accession>X6LHW2</accession>
<dbReference type="AlphaFoldDB" id="X6LHW2"/>
<gene>
    <name evidence="2" type="ORF">RFI_36232</name>
</gene>
<keyword evidence="1" id="KW-0472">Membrane</keyword>
<name>X6LHW2_RETFI</name>
<organism evidence="2 3">
    <name type="scientific">Reticulomyxa filosa</name>
    <dbReference type="NCBI Taxonomy" id="46433"/>
    <lineage>
        <taxon>Eukaryota</taxon>
        <taxon>Sar</taxon>
        <taxon>Rhizaria</taxon>
        <taxon>Retaria</taxon>
        <taxon>Foraminifera</taxon>
        <taxon>Monothalamids</taxon>
        <taxon>Reticulomyxidae</taxon>
        <taxon>Reticulomyxa</taxon>
    </lineage>
</organism>
<keyword evidence="3" id="KW-1185">Reference proteome</keyword>
<evidence type="ECO:0000313" key="2">
    <source>
        <dbReference type="EMBL" id="ETO01209.1"/>
    </source>
</evidence>
<evidence type="ECO:0000313" key="3">
    <source>
        <dbReference type="Proteomes" id="UP000023152"/>
    </source>
</evidence>
<keyword evidence="1" id="KW-1133">Transmembrane helix</keyword>
<feature type="transmembrane region" description="Helical" evidence="1">
    <location>
        <begin position="57"/>
        <end position="77"/>
    </location>
</feature>
<sequence length="172" mass="20896">MVINSFVLNHLIKVKDKVYFEFILFPFSNLFISILFYENLLHDQMTVFLFDDKIVFMEYHSNIVLRIIAFIIFIIFARREYLSLGINKINCYSFFMSLHFSEAIIKKFFVYLEFYFPFFFMSFCFNDFLEEKLNIKDCCYNKIIAWNILQQGVSILTWILSKVPFMKKKDKK</sequence>
<comment type="caution">
    <text evidence="2">The sequence shown here is derived from an EMBL/GenBank/DDBJ whole genome shotgun (WGS) entry which is preliminary data.</text>
</comment>